<feature type="chain" id="PRO_5004032784" evidence="3">
    <location>
        <begin position="21"/>
        <end position="664"/>
    </location>
</feature>
<protein>
    <submittedName>
        <fullName evidence="4">Uncharacterized protein</fullName>
    </submittedName>
</protein>
<feature type="compositionally biased region" description="Polar residues" evidence="1">
    <location>
        <begin position="621"/>
        <end position="635"/>
    </location>
</feature>
<dbReference type="RefSeq" id="XP_016763119.1">
    <property type="nucleotide sequence ID" value="XM_016902374.1"/>
</dbReference>
<organism evidence="4 5">
    <name type="scientific">Sphaerulina musiva (strain SO2202)</name>
    <name type="common">Poplar stem canker fungus</name>
    <name type="synonym">Septoria musiva</name>
    <dbReference type="NCBI Taxonomy" id="692275"/>
    <lineage>
        <taxon>Eukaryota</taxon>
        <taxon>Fungi</taxon>
        <taxon>Dikarya</taxon>
        <taxon>Ascomycota</taxon>
        <taxon>Pezizomycotina</taxon>
        <taxon>Dothideomycetes</taxon>
        <taxon>Dothideomycetidae</taxon>
        <taxon>Mycosphaerellales</taxon>
        <taxon>Mycosphaerellaceae</taxon>
        <taxon>Sphaerulina</taxon>
    </lineage>
</organism>
<dbReference type="OMA" id="CMSARRM"/>
<feature type="compositionally biased region" description="Low complexity" evidence="1">
    <location>
        <begin position="576"/>
        <end position="599"/>
    </location>
</feature>
<feature type="region of interest" description="Disordered" evidence="1">
    <location>
        <begin position="532"/>
        <end position="558"/>
    </location>
</feature>
<evidence type="ECO:0000256" key="1">
    <source>
        <dbReference type="SAM" id="MobiDB-lite"/>
    </source>
</evidence>
<dbReference type="OrthoDB" id="4225201at2759"/>
<accession>M3CMG9</accession>
<evidence type="ECO:0000256" key="3">
    <source>
        <dbReference type="SAM" id="SignalP"/>
    </source>
</evidence>
<feature type="compositionally biased region" description="Low complexity" evidence="1">
    <location>
        <begin position="340"/>
        <end position="359"/>
    </location>
</feature>
<sequence length="664" mass="73391">MRLAVFHLMMMMMMTPLAATLPIPIPISIPQGRRDRVEVEIVESDLARSWTRFAVSPGYRDQHLLLTTSPLLFDLNVHRVTDLLTSNLTINDQLLHVQWDPVVADRALYATLSSPSSHLLTIADERGLSHAVDISISGYILVDGSQQSFRKPDHLQHLSLLVRSVDASAVHHLQLDIVAQSTASDTRLRKLSRVSDMYPAGSAARKVELLSANSIPDANPFADQRNGVDLGDGGELDVELEIESLLHLEAQARQLSTQIAAKRLGISKHLRDHREHVSLGHMLRQCEGVLCAAKVIAQRVCDKMGVETEPTFTYVQTPDSSTQQLIPIDSEDKQDDVQHAPHTAAAAAAASVPSSSRLSRNSLAGNGHFTLRTSGAAIRQSMEIVYPQSMLYRVLGVLFSAFGLTALCGFIRRKCMSARRMVDELAEREERRNARAYRRAARRADMRKRWDDFLRSVSCFSMRGEDPQVGSYEEKRALILQDAFLEQGVEAAEQGEVMEAQIRELRNAHEIVSSLVRVDEYRYDLAPLVMNNPLPPSPMPLVPLPRRSRSSTATLPSYTSELLPDYQSRISTVSTTIASSRTSSIDDSSDYTPTTSSAAEGEEDASATADTDSTPRPFSIEVSTGTRGSQLTDISSVIEISPRTSEETLRTFQRSSMGSQDTDL</sequence>
<dbReference type="eggNOG" id="ENOG502SMBT">
    <property type="taxonomic scope" value="Eukaryota"/>
</dbReference>
<reference evidence="4 5" key="1">
    <citation type="journal article" date="2012" name="PLoS Pathog.">
        <title>Diverse lifestyles and strategies of plant pathogenesis encoded in the genomes of eighteen Dothideomycetes fungi.</title>
        <authorList>
            <person name="Ohm R.A."/>
            <person name="Feau N."/>
            <person name="Henrissat B."/>
            <person name="Schoch C.L."/>
            <person name="Horwitz B.A."/>
            <person name="Barry K.W."/>
            <person name="Condon B.J."/>
            <person name="Copeland A.C."/>
            <person name="Dhillon B."/>
            <person name="Glaser F."/>
            <person name="Hesse C.N."/>
            <person name="Kosti I."/>
            <person name="LaButti K."/>
            <person name="Lindquist E.A."/>
            <person name="Lucas S."/>
            <person name="Salamov A.A."/>
            <person name="Bradshaw R.E."/>
            <person name="Ciuffetti L."/>
            <person name="Hamelin R.C."/>
            <person name="Kema G.H.J."/>
            <person name="Lawrence C."/>
            <person name="Scott J.A."/>
            <person name="Spatafora J.W."/>
            <person name="Turgeon B.G."/>
            <person name="de Wit P.J.G.M."/>
            <person name="Zhong S."/>
            <person name="Goodwin S.B."/>
            <person name="Grigoriev I.V."/>
        </authorList>
    </citation>
    <scope>NUCLEOTIDE SEQUENCE [LARGE SCALE GENOMIC DNA]</scope>
    <source>
        <strain evidence="4 5">SO2202</strain>
    </source>
</reference>
<feature type="transmembrane region" description="Helical" evidence="2">
    <location>
        <begin position="390"/>
        <end position="411"/>
    </location>
</feature>
<evidence type="ECO:0000313" key="5">
    <source>
        <dbReference type="Proteomes" id="UP000016931"/>
    </source>
</evidence>
<feature type="signal peptide" evidence="3">
    <location>
        <begin position="1"/>
        <end position="20"/>
    </location>
</feature>
<dbReference type="STRING" id="692275.M3CMG9"/>
<keyword evidence="2" id="KW-0812">Transmembrane</keyword>
<evidence type="ECO:0000256" key="2">
    <source>
        <dbReference type="SAM" id="Phobius"/>
    </source>
</evidence>
<gene>
    <name evidence="4" type="ORF">SEPMUDRAFT_130768</name>
</gene>
<feature type="compositionally biased region" description="Pro residues" evidence="1">
    <location>
        <begin position="533"/>
        <end position="543"/>
    </location>
</feature>
<feature type="compositionally biased region" description="Polar residues" evidence="1">
    <location>
        <begin position="650"/>
        <end position="664"/>
    </location>
</feature>
<proteinExistence type="predicted"/>
<dbReference type="HOGENOM" id="CLU_417974_0_0_1"/>
<keyword evidence="2" id="KW-0472">Membrane</keyword>
<dbReference type="AlphaFoldDB" id="M3CMG9"/>
<feature type="region of interest" description="Disordered" evidence="1">
    <location>
        <begin position="576"/>
        <end position="664"/>
    </location>
</feature>
<keyword evidence="5" id="KW-1185">Reference proteome</keyword>
<name>M3CMG9_SPHMS</name>
<evidence type="ECO:0000313" key="4">
    <source>
        <dbReference type="EMBL" id="EMF14998.1"/>
    </source>
</evidence>
<dbReference type="EMBL" id="KB456261">
    <property type="protein sequence ID" value="EMF14998.1"/>
    <property type="molecule type" value="Genomic_DNA"/>
</dbReference>
<keyword evidence="3" id="KW-0732">Signal</keyword>
<feature type="region of interest" description="Disordered" evidence="1">
    <location>
        <begin position="332"/>
        <end position="359"/>
    </location>
</feature>
<dbReference type="GeneID" id="27899511"/>
<dbReference type="Proteomes" id="UP000016931">
    <property type="component" value="Unassembled WGS sequence"/>
</dbReference>
<keyword evidence="2" id="KW-1133">Transmembrane helix</keyword>